<dbReference type="GO" id="GO:0008168">
    <property type="term" value="F:methyltransferase activity"/>
    <property type="evidence" value="ECO:0007669"/>
    <property type="project" value="UniProtKB-KW"/>
</dbReference>
<dbReference type="PANTHER" id="PTHR43591:SF24">
    <property type="entry name" value="2-METHOXY-6-POLYPRENYL-1,4-BENZOQUINOL METHYLASE, MITOCHONDRIAL"/>
    <property type="match status" value="1"/>
</dbReference>
<dbReference type="Proteomes" id="UP001500842">
    <property type="component" value="Unassembled WGS sequence"/>
</dbReference>
<organism evidence="2 3">
    <name type="scientific">Nocardioides humi</name>
    <dbReference type="NCBI Taxonomy" id="449461"/>
    <lineage>
        <taxon>Bacteria</taxon>
        <taxon>Bacillati</taxon>
        <taxon>Actinomycetota</taxon>
        <taxon>Actinomycetes</taxon>
        <taxon>Propionibacteriales</taxon>
        <taxon>Nocardioidaceae</taxon>
        <taxon>Nocardioides</taxon>
    </lineage>
</organism>
<name>A0ABN2A555_9ACTN</name>
<dbReference type="InterPro" id="IPR029063">
    <property type="entry name" value="SAM-dependent_MTases_sf"/>
</dbReference>
<reference evidence="2 3" key="1">
    <citation type="journal article" date="2019" name="Int. J. Syst. Evol. Microbiol.">
        <title>The Global Catalogue of Microorganisms (GCM) 10K type strain sequencing project: providing services to taxonomists for standard genome sequencing and annotation.</title>
        <authorList>
            <consortium name="The Broad Institute Genomics Platform"/>
            <consortium name="The Broad Institute Genome Sequencing Center for Infectious Disease"/>
            <person name="Wu L."/>
            <person name="Ma J."/>
        </authorList>
    </citation>
    <scope>NUCLEOTIDE SEQUENCE [LARGE SCALE GENOMIC DNA]</scope>
    <source>
        <strain evidence="2 3">JCM 14942</strain>
    </source>
</reference>
<dbReference type="Pfam" id="PF08241">
    <property type="entry name" value="Methyltransf_11"/>
    <property type="match status" value="1"/>
</dbReference>
<proteinExistence type="predicted"/>
<evidence type="ECO:0000313" key="3">
    <source>
        <dbReference type="Proteomes" id="UP001500842"/>
    </source>
</evidence>
<keyword evidence="2" id="KW-0489">Methyltransferase</keyword>
<sequence length="260" mass="27668">MTDPADDLWGRGDYPAMARRLEPAAALVAGGAGPGRGRFALDVAAGTGSVALRLADAGWRVTATDGSAHLVALGEQATDHEIQEVEWLRADLAAQPCPDASQDLVTSSFGLIFAADPVAAMAEVARVLTPAGRLALTSWTDDGHMAGMTEAMAAYLPAPGGAHRPRRWGSPSFLEELLAPRFLDVRIDTHTLPWTFPSAAAGRRWLERTSPAHLGAMALAGEHAEEMMDAVEEHLAGYADRFGRVEVAAEFRLVRAQRVP</sequence>
<accession>A0ABN2A555</accession>
<dbReference type="SUPFAM" id="SSF53335">
    <property type="entry name" value="S-adenosyl-L-methionine-dependent methyltransferases"/>
    <property type="match status" value="1"/>
</dbReference>
<dbReference type="RefSeq" id="WP_141005797.1">
    <property type="nucleotide sequence ID" value="NZ_BAAAOR010000012.1"/>
</dbReference>
<comment type="caution">
    <text evidence="2">The sequence shown here is derived from an EMBL/GenBank/DDBJ whole genome shotgun (WGS) entry which is preliminary data.</text>
</comment>
<dbReference type="InterPro" id="IPR013216">
    <property type="entry name" value="Methyltransf_11"/>
</dbReference>
<feature type="domain" description="Methyltransferase type 11" evidence="1">
    <location>
        <begin position="41"/>
        <end position="135"/>
    </location>
</feature>
<keyword evidence="2" id="KW-0808">Transferase</keyword>
<keyword evidence="3" id="KW-1185">Reference proteome</keyword>
<evidence type="ECO:0000313" key="2">
    <source>
        <dbReference type="EMBL" id="GAA1511627.1"/>
    </source>
</evidence>
<gene>
    <name evidence="2" type="ORF">GCM10009788_15060</name>
</gene>
<dbReference type="GO" id="GO:0032259">
    <property type="term" value="P:methylation"/>
    <property type="evidence" value="ECO:0007669"/>
    <property type="project" value="UniProtKB-KW"/>
</dbReference>
<dbReference type="PANTHER" id="PTHR43591">
    <property type="entry name" value="METHYLTRANSFERASE"/>
    <property type="match status" value="1"/>
</dbReference>
<evidence type="ECO:0000259" key="1">
    <source>
        <dbReference type="Pfam" id="PF08241"/>
    </source>
</evidence>
<protein>
    <submittedName>
        <fullName evidence="2">Class I SAM-dependent methyltransferase</fullName>
    </submittedName>
</protein>
<dbReference type="CDD" id="cd02440">
    <property type="entry name" value="AdoMet_MTases"/>
    <property type="match status" value="1"/>
</dbReference>
<dbReference type="EMBL" id="BAAAOR010000012">
    <property type="protein sequence ID" value="GAA1511627.1"/>
    <property type="molecule type" value="Genomic_DNA"/>
</dbReference>
<dbReference type="Gene3D" id="3.40.50.150">
    <property type="entry name" value="Vaccinia Virus protein VP39"/>
    <property type="match status" value="1"/>
</dbReference>